<name>A0A0N5ARG1_9BILA</name>
<reference evidence="4" key="1">
    <citation type="submission" date="2017-02" db="UniProtKB">
        <authorList>
            <consortium name="WormBaseParasite"/>
        </authorList>
    </citation>
    <scope>IDENTIFICATION</scope>
</reference>
<dbReference type="PROSITE" id="PS50005">
    <property type="entry name" value="TPR"/>
    <property type="match status" value="2"/>
</dbReference>
<proteinExistence type="predicted"/>
<evidence type="ECO:0000256" key="2">
    <source>
        <dbReference type="SAM" id="MobiDB-lite"/>
    </source>
</evidence>
<dbReference type="InterPro" id="IPR019734">
    <property type="entry name" value="TPR_rpt"/>
</dbReference>
<dbReference type="GO" id="GO:0034464">
    <property type="term" value="C:BBSome"/>
    <property type="evidence" value="ECO:0007669"/>
    <property type="project" value="InterPro"/>
</dbReference>
<sequence length="463" mass="51984">MSLKAAWGLKMSCLAEMVYVDELEYEERGVAEAFLDDNVLETSSRLGTSFSRPISSSSGPSQAIRPQTVSGRPLSGMIKPETGIRPGTMEQSLRTARTLKTGRAASSSSARHVRLGTASMVTQPGGPFVNLSRLNVAKYAVDPYLNKVLFNYVFCCEGDMKIAYQIATLAIKNTEAKDWFWHNQLGKCYYRLGLFSKAVTELQTSLSVHSIPETFALLAKVFCRIDQPLLAIEKYESGLKAFKNDITLLTGLARVYEAICDNDKSVEIYKRILQLDANNIEAIASLANNYFYSDNPEIALRYYRRILQMGVNSPELFLNLGLCCFFCQQFDLSISCIERARSIATDDVLPDIWYNIGNIYLANGDTVYASRCFRLAIAADSAHSESANNLAVIQLHDEKYKESEAMFLMSIEKGPHLFEPHYNLALLYYKVIIENGIFFSLFAFSITWKNRFADCITLLENTT</sequence>
<dbReference type="STRING" id="451379.A0A0N5ARG1"/>
<evidence type="ECO:0000256" key="1">
    <source>
        <dbReference type="PROSITE-ProRule" id="PRU00339"/>
    </source>
</evidence>
<dbReference type="WBParaSite" id="SMUV_0000730901-mRNA-1">
    <property type="protein sequence ID" value="SMUV_0000730901-mRNA-1"/>
    <property type="gene ID" value="SMUV_0000730901"/>
</dbReference>
<feature type="region of interest" description="Disordered" evidence="2">
    <location>
        <begin position="47"/>
        <end position="85"/>
    </location>
</feature>
<dbReference type="InterPro" id="IPR028796">
    <property type="entry name" value="BBS8"/>
</dbReference>
<protein>
    <submittedName>
        <fullName evidence="4">TPR_REGION domain-containing protein</fullName>
    </submittedName>
</protein>
<dbReference type="PANTHER" id="PTHR44177">
    <property type="entry name" value="TETRATRICOPEPTIDE REPEAT PROTEIN 8"/>
    <property type="match status" value="1"/>
</dbReference>
<dbReference type="SMART" id="SM00028">
    <property type="entry name" value="TPR"/>
    <property type="match status" value="6"/>
</dbReference>
<feature type="compositionally biased region" description="Low complexity" evidence="2">
    <location>
        <begin position="49"/>
        <end position="61"/>
    </location>
</feature>
<dbReference type="GO" id="GO:0036064">
    <property type="term" value="C:ciliary basal body"/>
    <property type="evidence" value="ECO:0007669"/>
    <property type="project" value="TreeGrafter"/>
</dbReference>
<evidence type="ECO:0000313" key="4">
    <source>
        <dbReference type="WBParaSite" id="SMUV_0000730901-mRNA-1"/>
    </source>
</evidence>
<feature type="repeat" description="TPR" evidence="1">
    <location>
        <begin position="350"/>
        <end position="383"/>
    </location>
</feature>
<dbReference type="GO" id="GO:1905515">
    <property type="term" value="P:non-motile cilium assembly"/>
    <property type="evidence" value="ECO:0007669"/>
    <property type="project" value="InterPro"/>
</dbReference>
<dbReference type="GO" id="GO:0097730">
    <property type="term" value="C:non-motile cilium"/>
    <property type="evidence" value="ECO:0007669"/>
    <property type="project" value="TreeGrafter"/>
</dbReference>
<keyword evidence="3" id="KW-1185">Reference proteome</keyword>
<evidence type="ECO:0000313" key="3">
    <source>
        <dbReference type="Proteomes" id="UP000046393"/>
    </source>
</evidence>
<dbReference type="SUPFAM" id="SSF48452">
    <property type="entry name" value="TPR-like"/>
    <property type="match status" value="1"/>
</dbReference>
<feature type="repeat" description="TPR" evidence="1">
    <location>
        <begin position="246"/>
        <end position="279"/>
    </location>
</feature>
<dbReference type="Pfam" id="PF13181">
    <property type="entry name" value="TPR_8"/>
    <property type="match status" value="1"/>
</dbReference>
<keyword evidence="1" id="KW-0802">TPR repeat</keyword>
<accession>A0A0N5ARG1</accession>
<organism evidence="3 4">
    <name type="scientific">Syphacia muris</name>
    <dbReference type="NCBI Taxonomy" id="451379"/>
    <lineage>
        <taxon>Eukaryota</taxon>
        <taxon>Metazoa</taxon>
        <taxon>Ecdysozoa</taxon>
        <taxon>Nematoda</taxon>
        <taxon>Chromadorea</taxon>
        <taxon>Rhabditida</taxon>
        <taxon>Spirurina</taxon>
        <taxon>Oxyuridomorpha</taxon>
        <taxon>Oxyuroidea</taxon>
        <taxon>Oxyuridae</taxon>
        <taxon>Syphacia</taxon>
    </lineage>
</organism>
<dbReference type="AlphaFoldDB" id="A0A0N5ARG1"/>
<dbReference type="Proteomes" id="UP000046393">
    <property type="component" value="Unplaced"/>
</dbReference>
<dbReference type="Gene3D" id="1.25.40.10">
    <property type="entry name" value="Tetratricopeptide repeat domain"/>
    <property type="match status" value="1"/>
</dbReference>
<dbReference type="InterPro" id="IPR011990">
    <property type="entry name" value="TPR-like_helical_dom_sf"/>
</dbReference>
<dbReference type="CDD" id="cd21341">
    <property type="entry name" value="TTC8_N"/>
    <property type="match status" value="1"/>
</dbReference>
<dbReference type="PANTHER" id="PTHR44177:SF1">
    <property type="entry name" value="TETRATRICOPEPTIDE REPEAT PROTEIN 8"/>
    <property type="match status" value="1"/>
</dbReference>